<dbReference type="SUPFAM" id="SSF81606">
    <property type="entry name" value="PP2C-like"/>
    <property type="match status" value="1"/>
</dbReference>
<feature type="domain" description="PPM-type phosphatase" evidence="3">
    <location>
        <begin position="5"/>
        <end position="242"/>
    </location>
</feature>
<dbReference type="Pfam" id="PF07228">
    <property type="entry name" value="SpoIIE"/>
    <property type="match status" value="1"/>
</dbReference>
<comment type="caution">
    <text evidence="4">The sequence shown here is derived from an EMBL/GenBank/DDBJ whole genome shotgun (WGS) entry which is preliminary data.</text>
</comment>
<dbReference type="InterPro" id="IPR001932">
    <property type="entry name" value="PPM-type_phosphatase-like_dom"/>
</dbReference>
<keyword evidence="5" id="KW-1185">Reference proteome</keyword>
<evidence type="ECO:0000313" key="5">
    <source>
        <dbReference type="Proteomes" id="UP000179769"/>
    </source>
</evidence>
<dbReference type="InterPro" id="IPR052016">
    <property type="entry name" value="Bact_Sigma-Reg"/>
</dbReference>
<keyword evidence="1" id="KW-0378">Hydrolase</keyword>
<dbReference type="EMBL" id="MAXA01000263">
    <property type="protein sequence ID" value="OHV20486.1"/>
    <property type="molecule type" value="Genomic_DNA"/>
</dbReference>
<evidence type="ECO:0000256" key="1">
    <source>
        <dbReference type="ARBA" id="ARBA00022801"/>
    </source>
</evidence>
<dbReference type="GO" id="GO:0016791">
    <property type="term" value="F:phosphatase activity"/>
    <property type="evidence" value="ECO:0007669"/>
    <property type="project" value="TreeGrafter"/>
</dbReference>
<dbReference type="Proteomes" id="UP000179769">
    <property type="component" value="Unassembled WGS sequence"/>
</dbReference>
<sequence>MNGIRASWRISPSRPGAMCGDWIDVARLADGRLAVSMGDAAGHGDQAAALALVLRRLLRERLLGGADPGQALGGALAEVAELGDMGEMYATAFVAVAAADGTVTYANAGHPAPIVLRSRGPWDRGRTAPGHHGAGRSLGPTGPLLSDLFAGAAIWSNRTLRLAPGESLFLYTDGLTEARNSAGVEFGPDRLVDAGWRQTGSSTPGRGRGPSAVSGVLERMFAEVAAFTQRASDDRSALVLACVPEVDDHDGDRALGDSGRLGDTIRRGAAAEQCGVG</sequence>
<dbReference type="Gene3D" id="3.60.40.10">
    <property type="entry name" value="PPM-type phosphatase domain"/>
    <property type="match status" value="1"/>
</dbReference>
<gene>
    <name evidence="4" type="ORF">BBK14_27865</name>
</gene>
<dbReference type="SMART" id="SM00331">
    <property type="entry name" value="PP2C_SIG"/>
    <property type="match status" value="1"/>
</dbReference>
<evidence type="ECO:0000313" key="4">
    <source>
        <dbReference type="EMBL" id="OHV20486.1"/>
    </source>
</evidence>
<accession>A0A1S1PGR9</accession>
<evidence type="ECO:0000256" key="2">
    <source>
        <dbReference type="SAM" id="MobiDB-lite"/>
    </source>
</evidence>
<feature type="region of interest" description="Disordered" evidence="2">
    <location>
        <begin position="117"/>
        <end position="138"/>
    </location>
</feature>
<dbReference type="InterPro" id="IPR036457">
    <property type="entry name" value="PPM-type-like_dom_sf"/>
</dbReference>
<dbReference type="RefSeq" id="WP_071066730.1">
    <property type="nucleotide sequence ID" value="NZ_MAXA01000263.1"/>
</dbReference>
<proteinExistence type="predicted"/>
<evidence type="ECO:0000259" key="3">
    <source>
        <dbReference type="SMART" id="SM00331"/>
    </source>
</evidence>
<dbReference type="PANTHER" id="PTHR43156">
    <property type="entry name" value="STAGE II SPORULATION PROTEIN E-RELATED"/>
    <property type="match status" value="1"/>
</dbReference>
<dbReference type="AlphaFoldDB" id="A0A1S1PGR9"/>
<dbReference type="PANTHER" id="PTHR43156:SF2">
    <property type="entry name" value="STAGE II SPORULATION PROTEIN E"/>
    <property type="match status" value="1"/>
</dbReference>
<protein>
    <submittedName>
        <fullName evidence="4">Serine/threonine protein phosphatase</fullName>
    </submittedName>
</protein>
<reference evidence="5" key="1">
    <citation type="submission" date="2016-07" db="EMBL/GenBank/DDBJ databases">
        <title>Frankia sp. NRRL B-16219 Genome sequencing.</title>
        <authorList>
            <person name="Ghodhbane-Gtari F."/>
            <person name="Swanson E."/>
            <person name="Gueddou A."/>
            <person name="Louati M."/>
            <person name="Nouioui I."/>
            <person name="Hezbri K."/>
            <person name="Abebe-Akele F."/>
            <person name="Simpson S."/>
            <person name="Morris K."/>
            <person name="Thomas K."/>
            <person name="Gtari M."/>
            <person name="Tisa L.S."/>
        </authorList>
    </citation>
    <scope>NUCLEOTIDE SEQUENCE [LARGE SCALE GENOMIC DNA]</scope>
    <source>
        <strain evidence="5">NRRL B-16219</strain>
    </source>
</reference>
<name>A0A1S1PGR9_9ACTN</name>
<organism evidence="4 5">
    <name type="scientific">Parafrankia soli</name>
    <dbReference type="NCBI Taxonomy" id="2599596"/>
    <lineage>
        <taxon>Bacteria</taxon>
        <taxon>Bacillati</taxon>
        <taxon>Actinomycetota</taxon>
        <taxon>Actinomycetes</taxon>
        <taxon>Frankiales</taxon>
        <taxon>Frankiaceae</taxon>
        <taxon>Parafrankia</taxon>
    </lineage>
</organism>